<keyword evidence="7" id="KW-0325">Glycoprotein</keyword>
<dbReference type="KEGG" id="mde:101887345"/>
<dbReference type="eggNOG" id="ENOG502T7XX">
    <property type="taxonomic scope" value="Eukaryota"/>
</dbReference>
<dbReference type="InterPro" id="IPR031424">
    <property type="entry name" value="QVR-like"/>
</dbReference>
<evidence type="ECO:0000256" key="1">
    <source>
        <dbReference type="ARBA" id="ARBA00004589"/>
    </source>
</evidence>
<evidence type="ECO:0000313" key="11">
    <source>
        <dbReference type="EnsemblMetazoa" id="MDOA005723-PA"/>
    </source>
</evidence>
<dbReference type="VEuPathDB" id="VectorBase:MDOMA2_016126"/>
<evidence type="ECO:0000256" key="6">
    <source>
        <dbReference type="ARBA" id="ARBA00023136"/>
    </source>
</evidence>
<keyword evidence="3 9" id="KW-0812">Transmembrane</keyword>
<evidence type="ECO:0000313" key="13">
    <source>
        <dbReference type="RefSeq" id="XP_005185536.1"/>
    </source>
</evidence>
<reference evidence="11" key="1">
    <citation type="submission" date="2020-05" db="UniProtKB">
        <authorList>
            <consortium name="EnsemblMetazoa"/>
        </authorList>
    </citation>
    <scope>IDENTIFICATION</scope>
    <source>
        <strain evidence="11">Aabys</strain>
    </source>
</reference>
<dbReference type="VEuPathDB" id="VectorBase:MDOA005723"/>
<organism evidence="11">
    <name type="scientific">Musca domestica</name>
    <name type="common">House fly</name>
    <dbReference type="NCBI Taxonomy" id="7370"/>
    <lineage>
        <taxon>Eukaryota</taxon>
        <taxon>Metazoa</taxon>
        <taxon>Ecdysozoa</taxon>
        <taxon>Arthropoda</taxon>
        <taxon>Hexapoda</taxon>
        <taxon>Insecta</taxon>
        <taxon>Pterygota</taxon>
        <taxon>Neoptera</taxon>
        <taxon>Endopterygota</taxon>
        <taxon>Diptera</taxon>
        <taxon>Brachycera</taxon>
        <taxon>Muscomorpha</taxon>
        <taxon>Muscoidea</taxon>
        <taxon>Muscidae</taxon>
        <taxon>Musca</taxon>
    </lineage>
</organism>
<evidence type="ECO:0000256" key="3">
    <source>
        <dbReference type="ARBA" id="ARBA00022692"/>
    </source>
</evidence>
<keyword evidence="6 9" id="KW-0472">Membrane</keyword>
<dbReference type="GO" id="GO:0098552">
    <property type="term" value="C:side of membrane"/>
    <property type="evidence" value="ECO:0007669"/>
    <property type="project" value="UniProtKB-KW"/>
</dbReference>
<evidence type="ECO:0000256" key="8">
    <source>
        <dbReference type="ARBA" id="ARBA00023288"/>
    </source>
</evidence>
<dbReference type="InterPro" id="IPR050975">
    <property type="entry name" value="Sleep_regulator"/>
</dbReference>
<gene>
    <name evidence="11" type="primary">101887345</name>
    <name evidence="13" type="synonym">LOC101887345</name>
</gene>
<evidence type="ECO:0000256" key="5">
    <source>
        <dbReference type="ARBA" id="ARBA00022989"/>
    </source>
</evidence>
<feature type="transmembrane region" description="Helical" evidence="9">
    <location>
        <begin position="139"/>
        <end position="162"/>
    </location>
</feature>
<keyword evidence="4 10" id="KW-0732">Signal</keyword>
<dbReference type="GO" id="GO:0032222">
    <property type="term" value="P:regulation of synaptic transmission, cholinergic"/>
    <property type="evidence" value="ECO:0007669"/>
    <property type="project" value="InterPro"/>
</dbReference>
<proteinExistence type="predicted"/>
<evidence type="ECO:0000256" key="2">
    <source>
        <dbReference type="ARBA" id="ARBA00022622"/>
    </source>
</evidence>
<evidence type="ECO:0000313" key="12">
    <source>
        <dbReference type="Proteomes" id="UP001652621"/>
    </source>
</evidence>
<keyword evidence="8" id="KW-0449">Lipoprotein</keyword>
<dbReference type="OrthoDB" id="75169at2759"/>
<evidence type="ECO:0000256" key="9">
    <source>
        <dbReference type="SAM" id="Phobius"/>
    </source>
</evidence>
<protein>
    <submittedName>
        <fullName evidence="13">Uncharacterized protein LOC101887345</fullName>
    </submittedName>
</protein>
<evidence type="ECO:0000256" key="10">
    <source>
        <dbReference type="SAM" id="SignalP"/>
    </source>
</evidence>
<evidence type="ECO:0000256" key="7">
    <source>
        <dbReference type="ARBA" id="ARBA00023180"/>
    </source>
</evidence>
<evidence type="ECO:0000256" key="4">
    <source>
        <dbReference type="ARBA" id="ARBA00022729"/>
    </source>
</evidence>
<dbReference type="CDD" id="cd23593">
    <property type="entry name" value="TFP_LU_ECD_Twit"/>
    <property type="match status" value="1"/>
</dbReference>
<dbReference type="Pfam" id="PF17064">
    <property type="entry name" value="QVR"/>
    <property type="match status" value="1"/>
</dbReference>
<dbReference type="PANTHER" id="PTHR33562:SF30">
    <property type="entry name" value="LD40063P"/>
    <property type="match status" value="1"/>
</dbReference>
<dbReference type="RefSeq" id="XP_005185536.1">
    <property type="nucleotide sequence ID" value="XM_005185479.3"/>
</dbReference>
<name>A0A1I8MK03_MUSDO</name>
<reference evidence="13" key="2">
    <citation type="submission" date="2025-04" db="UniProtKB">
        <authorList>
            <consortium name="RefSeq"/>
        </authorList>
    </citation>
    <scope>IDENTIFICATION</scope>
    <source>
        <strain evidence="13">Aabys</strain>
    </source>
</reference>
<feature type="chain" id="PRO_5044560462" evidence="10">
    <location>
        <begin position="24"/>
        <end position="168"/>
    </location>
</feature>
<dbReference type="AlphaFoldDB" id="A0A1I8MK03"/>
<keyword evidence="5 9" id="KW-1133">Transmembrane helix</keyword>
<keyword evidence="2" id="KW-0336">GPI-anchor</keyword>
<comment type="subcellular location">
    <subcellularLocation>
        <location evidence="1">Membrane</location>
        <topology evidence="1">Lipid-anchor</topology>
        <topology evidence="1">GPI-anchor</topology>
    </subcellularLocation>
</comment>
<dbReference type="EnsemblMetazoa" id="MDOA005723-RA">
    <property type="protein sequence ID" value="MDOA005723-PA"/>
    <property type="gene ID" value="MDOA005723"/>
</dbReference>
<dbReference type="Proteomes" id="UP001652621">
    <property type="component" value="Unplaced"/>
</dbReference>
<feature type="signal peptide" evidence="10">
    <location>
        <begin position="1"/>
        <end position="23"/>
    </location>
</feature>
<keyword evidence="12" id="KW-1185">Reference proteome</keyword>
<accession>A0A1I8MK03</accession>
<dbReference type="GO" id="GO:0030431">
    <property type="term" value="P:sleep"/>
    <property type="evidence" value="ECO:0007669"/>
    <property type="project" value="InterPro"/>
</dbReference>
<dbReference type="PANTHER" id="PTHR33562">
    <property type="entry name" value="ATILLA, ISOFORM B-RELATED-RELATED"/>
    <property type="match status" value="1"/>
</dbReference>
<sequence length="168" mass="18614">MSMNMKMMIMGVFLLAAVLKTKAADPNPSNRLQCWHCSSDTIGSEDFCGEVFNEDNIPVDLLKERNLSVLRACNSSIKSEHERPVCRKTVEEVNGQTIVKRFCYYTNKSDTLNHCMDDPTEKNVHRIFCEDCLTEKCNGAIGMGGNLLGLLSAAVTLIIVVVGKHVSV</sequence>